<dbReference type="InterPro" id="IPR008242">
    <property type="entry name" value="Chor_mutase/pphenate_deHydtase"/>
</dbReference>
<keyword evidence="4 10" id="KW-0028">Amino-acid biosynthesis</keyword>
<comment type="pathway">
    <text evidence="1 10">Amino-acid biosynthesis; L-phenylalanine biosynthesis; phenylpyruvate from prephenate: step 1/1.</text>
</comment>
<dbReference type="Pfam" id="PF01842">
    <property type="entry name" value="ACT"/>
    <property type="match status" value="1"/>
</dbReference>
<keyword evidence="7 10" id="KW-0456">Lyase</keyword>
<evidence type="ECO:0000256" key="5">
    <source>
        <dbReference type="ARBA" id="ARBA00023141"/>
    </source>
</evidence>
<evidence type="ECO:0000313" key="13">
    <source>
        <dbReference type="EMBL" id="NEK96285.1"/>
    </source>
</evidence>
<keyword evidence="15" id="KW-1185">Reference proteome</keyword>
<feature type="domain" description="ACT" evidence="12">
    <location>
        <begin position="211"/>
        <end position="288"/>
    </location>
</feature>
<dbReference type="PIRSF" id="PIRSF001500">
    <property type="entry name" value="Chor_mut_pdt_Ppr"/>
    <property type="match status" value="1"/>
</dbReference>
<comment type="catalytic activity">
    <reaction evidence="8 10">
        <text>prephenate + H(+) = 3-phenylpyruvate + CO2 + H2O</text>
        <dbReference type="Rhea" id="RHEA:21648"/>
        <dbReference type="ChEBI" id="CHEBI:15377"/>
        <dbReference type="ChEBI" id="CHEBI:15378"/>
        <dbReference type="ChEBI" id="CHEBI:16526"/>
        <dbReference type="ChEBI" id="CHEBI:18005"/>
        <dbReference type="ChEBI" id="CHEBI:29934"/>
        <dbReference type="EC" id="4.2.1.51"/>
    </reaction>
</comment>
<dbReference type="SUPFAM" id="SSF55021">
    <property type="entry name" value="ACT-like"/>
    <property type="match status" value="1"/>
</dbReference>
<accession>A0A6P0EYZ4</accession>
<sequence>MPSADRSTAPTRFAYLGPEGTFAEAALRILVTSPGATDGAPGGEDRPAASIAAALAAVRAGECAAALVPLENSVEGSVPATMDGLVGGAPLVVTREVFLEVAFVLAVRPGVTLADVRTVASHPHALAQTRGRLAGLLPAAEVVPTASTADAARRVADGEHDAAVCAAIAAERYGLSTLATDLADHPGAVTRFVLVERPGALPAPTGADKTTVTAVVPDRTGALLDLLTEFAVRGISLTRIESRPTRERLGVYSFSIDCEGHVADARVGDALAALHRLSAEVRFLGSYPRADALPGKPVAERVEDAAFAEAQAWLARVREGAAG</sequence>
<evidence type="ECO:0000313" key="16">
    <source>
        <dbReference type="Proteomes" id="UP000471152"/>
    </source>
</evidence>
<evidence type="ECO:0000259" key="12">
    <source>
        <dbReference type="PROSITE" id="PS51671"/>
    </source>
</evidence>
<dbReference type="Proteomes" id="UP000468828">
    <property type="component" value="Unassembled WGS sequence"/>
</dbReference>
<evidence type="ECO:0000256" key="8">
    <source>
        <dbReference type="ARBA" id="ARBA00047848"/>
    </source>
</evidence>
<dbReference type="GO" id="GO:0009094">
    <property type="term" value="P:L-phenylalanine biosynthetic process"/>
    <property type="evidence" value="ECO:0007669"/>
    <property type="project" value="UniProtKB-UniPathway"/>
</dbReference>
<evidence type="ECO:0000313" key="15">
    <source>
        <dbReference type="Proteomes" id="UP000468828"/>
    </source>
</evidence>
<dbReference type="PANTHER" id="PTHR21022">
    <property type="entry name" value="PREPHENATE DEHYDRATASE P PROTEIN"/>
    <property type="match status" value="1"/>
</dbReference>
<dbReference type="NCBIfam" id="NF008865">
    <property type="entry name" value="PRK11898.1"/>
    <property type="match status" value="1"/>
</dbReference>
<dbReference type="Gene3D" id="3.40.190.10">
    <property type="entry name" value="Periplasmic binding protein-like II"/>
    <property type="match status" value="2"/>
</dbReference>
<feature type="domain" description="Prephenate dehydratase" evidence="11">
    <location>
        <begin position="12"/>
        <end position="197"/>
    </location>
</feature>
<name>A0A6P0EYZ4_9ACTN</name>
<dbReference type="SUPFAM" id="SSF53850">
    <property type="entry name" value="Periplasmic binding protein-like II"/>
    <property type="match status" value="1"/>
</dbReference>
<dbReference type="AlphaFoldDB" id="A0A6P0EYZ4"/>
<dbReference type="FunFam" id="3.30.70.260:FF:000012">
    <property type="entry name" value="Prephenate dehydratase"/>
    <property type="match status" value="1"/>
</dbReference>
<dbReference type="InterPro" id="IPR018528">
    <property type="entry name" value="Preph_deHydtase_CS"/>
</dbReference>
<dbReference type="PROSITE" id="PS00858">
    <property type="entry name" value="PREPHENATE_DEHYDR_2"/>
    <property type="match status" value="1"/>
</dbReference>
<dbReference type="CDD" id="cd04905">
    <property type="entry name" value="ACT_CM-PDT"/>
    <property type="match status" value="1"/>
</dbReference>
<dbReference type="UniPathway" id="UPA00121">
    <property type="reaction ID" value="UER00345"/>
</dbReference>
<evidence type="ECO:0000256" key="7">
    <source>
        <dbReference type="ARBA" id="ARBA00023239"/>
    </source>
</evidence>
<dbReference type="EMBL" id="JAAGWB010000061">
    <property type="protein sequence ID" value="NEN53173.1"/>
    <property type="molecule type" value="Genomic_DNA"/>
</dbReference>
<evidence type="ECO:0000256" key="1">
    <source>
        <dbReference type="ARBA" id="ARBA00004741"/>
    </source>
</evidence>
<organism evidence="13 15">
    <name type="scientific">Modestobacter muralis</name>
    <dbReference type="NCBI Taxonomy" id="1608614"/>
    <lineage>
        <taxon>Bacteria</taxon>
        <taxon>Bacillati</taxon>
        <taxon>Actinomycetota</taxon>
        <taxon>Actinomycetes</taxon>
        <taxon>Geodermatophilales</taxon>
        <taxon>Geodermatophilaceae</taxon>
        <taxon>Modestobacter</taxon>
    </lineage>
</organism>
<evidence type="ECO:0000256" key="4">
    <source>
        <dbReference type="ARBA" id="ARBA00022605"/>
    </source>
</evidence>
<dbReference type="InterPro" id="IPR045865">
    <property type="entry name" value="ACT-like_dom_sf"/>
</dbReference>
<dbReference type="PROSITE" id="PS51171">
    <property type="entry name" value="PREPHENATE_DEHYDR_3"/>
    <property type="match status" value="1"/>
</dbReference>
<dbReference type="Pfam" id="PF00800">
    <property type="entry name" value="PDT"/>
    <property type="match status" value="1"/>
</dbReference>
<dbReference type="PANTHER" id="PTHR21022:SF19">
    <property type="entry name" value="PREPHENATE DEHYDRATASE-RELATED"/>
    <property type="match status" value="1"/>
</dbReference>
<evidence type="ECO:0000313" key="14">
    <source>
        <dbReference type="EMBL" id="NEN53173.1"/>
    </source>
</evidence>
<evidence type="ECO:0000256" key="6">
    <source>
        <dbReference type="ARBA" id="ARBA00023222"/>
    </source>
</evidence>
<keyword evidence="6 10" id="KW-0584">Phenylalanine biosynthesis</keyword>
<evidence type="ECO:0000256" key="9">
    <source>
        <dbReference type="PIRSR" id="PIRSR001500-2"/>
    </source>
</evidence>
<dbReference type="Gene3D" id="3.30.70.260">
    <property type="match status" value="1"/>
</dbReference>
<dbReference type="Proteomes" id="UP000471152">
    <property type="component" value="Unassembled WGS sequence"/>
</dbReference>
<dbReference type="InterPro" id="IPR001086">
    <property type="entry name" value="Preph_deHydtase"/>
</dbReference>
<evidence type="ECO:0000256" key="10">
    <source>
        <dbReference type="RuleBase" id="RU361254"/>
    </source>
</evidence>
<comment type="caution">
    <text evidence="13">The sequence shown here is derived from an EMBL/GenBank/DDBJ whole genome shotgun (WGS) entry which is preliminary data.</text>
</comment>
<dbReference type="EMBL" id="JAAGWH010000059">
    <property type="protein sequence ID" value="NEK96285.1"/>
    <property type="molecule type" value="Genomic_DNA"/>
</dbReference>
<protein>
    <recommendedName>
        <fullName evidence="3 10">Prephenate dehydratase</fullName>
        <shortName evidence="10">PDT</shortName>
        <ecNumber evidence="2 10">4.2.1.51</ecNumber>
    </recommendedName>
</protein>
<dbReference type="GO" id="GO:0005737">
    <property type="term" value="C:cytoplasm"/>
    <property type="evidence" value="ECO:0007669"/>
    <property type="project" value="TreeGrafter"/>
</dbReference>
<feature type="site" description="Essential for prephenate dehydratase activity" evidence="9">
    <location>
        <position position="190"/>
    </location>
</feature>
<dbReference type="CDD" id="cd13632">
    <property type="entry name" value="PBP2_Aa-PDT_like"/>
    <property type="match status" value="1"/>
</dbReference>
<gene>
    <name evidence="10 13" type="primary">pheA</name>
    <name evidence="14" type="ORF">G3R41_19905</name>
    <name evidence="13" type="ORF">GCU67_19255</name>
</gene>
<proteinExistence type="predicted"/>
<dbReference type="PROSITE" id="PS51671">
    <property type="entry name" value="ACT"/>
    <property type="match status" value="1"/>
</dbReference>
<keyword evidence="5 10" id="KW-0057">Aromatic amino acid biosynthesis</keyword>
<evidence type="ECO:0000256" key="2">
    <source>
        <dbReference type="ARBA" id="ARBA00013147"/>
    </source>
</evidence>
<dbReference type="PROSITE" id="PS00857">
    <property type="entry name" value="PREPHENATE_DEHYDR_1"/>
    <property type="match status" value="1"/>
</dbReference>
<dbReference type="GO" id="GO:0004664">
    <property type="term" value="F:prephenate dehydratase activity"/>
    <property type="evidence" value="ECO:0007669"/>
    <property type="project" value="UniProtKB-UniRule"/>
</dbReference>
<reference evidence="13 15" key="1">
    <citation type="submission" date="2020-01" db="EMBL/GenBank/DDBJ databases">
        <title>the WGS Modestobacter muralis CPCC 204518.</title>
        <authorList>
            <person name="Jiang Z."/>
        </authorList>
    </citation>
    <scope>NUCLEOTIDE SEQUENCE [LARGE SCALE GENOMIC DNA]</scope>
    <source>
        <strain evidence="13 15">DSM 100205</strain>
    </source>
</reference>
<evidence type="ECO:0000259" key="11">
    <source>
        <dbReference type="PROSITE" id="PS51171"/>
    </source>
</evidence>
<dbReference type="InterPro" id="IPR002912">
    <property type="entry name" value="ACT_dom"/>
</dbReference>
<reference evidence="14 16" key="2">
    <citation type="submission" date="2020-02" db="EMBL/GenBank/DDBJ databases">
        <title>The WGS of Modestobacter muralis DSM 100205.</title>
        <authorList>
            <person name="Jiang Z."/>
        </authorList>
    </citation>
    <scope>NUCLEOTIDE SEQUENCE [LARGE SCALE GENOMIC DNA]</scope>
    <source>
        <strain evidence="14 16">DSM 100205</strain>
    </source>
</reference>
<evidence type="ECO:0000256" key="3">
    <source>
        <dbReference type="ARBA" id="ARBA00021872"/>
    </source>
</evidence>
<dbReference type="RefSeq" id="WP_163612972.1">
    <property type="nucleotide sequence ID" value="NZ_JAAGWB010000061.1"/>
</dbReference>
<dbReference type="EC" id="4.2.1.51" evidence="2 10"/>